<dbReference type="OrthoDB" id="2105077at2759"/>
<dbReference type="EMBL" id="VUJU01006215">
    <property type="protein sequence ID" value="KAF0749130.1"/>
    <property type="molecule type" value="Genomic_DNA"/>
</dbReference>
<sequence>MLRTERNFCSVQYSATMTKVMNNRSHAFTLTGNTLGQNNPVQDVWAALDRVRVPNFDYLIIPCVSSKQGPVASGMNTYVDGLCGETLNTDYSTIPTTVMRMTLYNLLLYLYMRSTVNG</sequence>
<dbReference type="InterPro" id="IPR058698">
    <property type="entry name" value="CUB_metazoa"/>
</dbReference>
<protein>
    <recommendedName>
        <fullName evidence="1">CUB domain-containing protein</fullName>
    </recommendedName>
</protein>
<reference evidence="2 3" key="1">
    <citation type="submission" date="2019-08" db="EMBL/GenBank/DDBJ databases">
        <title>Whole genome of Aphis craccivora.</title>
        <authorList>
            <person name="Voronova N.V."/>
            <person name="Shulinski R.S."/>
            <person name="Bandarenka Y.V."/>
            <person name="Zhorov D.G."/>
            <person name="Warner D."/>
        </authorList>
    </citation>
    <scope>NUCLEOTIDE SEQUENCE [LARGE SCALE GENOMIC DNA]</scope>
    <source>
        <strain evidence="2">180601</strain>
        <tissue evidence="2">Whole Body</tissue>
    </source>
</reference>
<name>A0A6G0Y4V1_APHCR</name>
<gene>
    <name evidence="2" type="ORF">FWK35_00029879</name>
</gene>
<dbReference type="Pfam" id="PF26080">
    <property type="entry name" value="CUB_animal"/>
    <property type="match status" value="1"/>
</dbReference>
<comment type="caution">
    <text evidence="2">The sequence shown here is derived from an EMBL/GenBank/DDBJ whole genome shotgun (WGS) entry which is preliminary data.</text>
</comment>
<organism evidence="2 3">
    <name type="scientific">Aphis craccivora</name>
    <name type="common">Cowpea aphid</name>
    <dbReference type="NCBI Taxonomy" id="307492"/>
    <lineage>
        <taxon>Eukaryota</taxon>
        <taxon>Metazoa</taxon>
        <taxon>Ecdysozoa</taxon>
        <taxon>Arthropoda</taxon>
        <taxon>Hexapoda</taxon>
        <taxon>Insecta</taxon>
        <taxon>Pterygota</taxon>
        <taxon>Neoptera</taxon>
        <taxon>Paraneoptera</taxon>
        <taxon>Hemiptera</taxon>
        <taxon>Sternorrhyncha</taxon>
        <taxon>Aphidomorpha</taxon>
        <taxon>Aphidoidea</taxon>
        <taxon>Aphididae</taxon>
        <taxon>Aphidini</taxon>
        <taxon>Aphis</taxon>
        <taxon>Aphis</taxon>
    </lineage>
</organism>
<accession>A0A6G0Y4V1</accession>
<feature type="domain" description="CUB" evidence="1">
    <location>
        <begin position="3"/>
        <end position="99"/>
    </location>
</feature>
<evidence type="ECO:0000259" key="1">
    <source>
        <dbReference type="Pfam" id="PF26080"/>
    </source>
</evidence>
<dbReference type="Proteomes" id="UP000478052">
    <property type="component" value="Unassembled WGS sequence"/>
</dbReference>
<evidence type="ECO:0000313" key="3">
    <source>
        <dbReference type="Proteomes" id="UP000478052"/>
    </source>
</evidence>
<dbReference type="AlphaFoldDB" id="A0A6G0Y4V1"/>
<proteinExistence type="predicted"/>
<keyword evidence="3" id="KW-1185">Reference proteome</keyword>
<evidence type="ECO:0000313" key="2">
    <source>
        <dbReference type="EMBL" id="KAF0749130.1"/>
    </source>
</evidence>